<dbReference type="PANTHER" id="PTHR43752">
    <property type="entry name" value="BNR/ASP-BOX REPEAT FAMILY PROTEIN"/>
    <property type="match status" value="1"/>
</dbReference>
<dbReference type="CDD" id="cd15482">
    <property type="entry name" value="Sialidase_non-viral"/>
    <property type="match status" value="1"/>
</dbReference>
<evidence type="ECO:0000313" key="5">
    <source>
        <dbReference type="Proteomes" id="UP001596106"/>
    </source>
</evidence>
<dbReference type="PANTHER" id="PTHR43752:SF2">
    <property type="entry name" value="BNR_ASP-BOX REPEAT FAMILY PROTEIN"/>
    <property type="match status" value="1"/>
</dbReference>
<dbReference type="EMBL" id="JBHSMA010000008">
    <property type="protein sequence ID" value="MFC5411776.1"/>
    <property type="molecule type" value="Genomic_DNA"/>
</dbReference>
<name>A0ABW0IED0_9BACT</name>
<accession>A0ABW0IED0</accession>
<dbReference type="Pfam" id="PF13088">
    <property type="entry name" value="BNR_2"/>
    <property type="match status" value="1"/>
</dbReference>
<feature type="region of interest" description="Disordered" evidence="1">
    <location>
        <begin position="127"/>
        <end position="147"/>
    </location>
</feature>
<proteinExistence type="predicted"/>
<dbReference type="GO" id="GO:0004308">
    <property type="term" value="F:exo-alpha-sialidase activity"/>
    <property type="evidence" value="ECO:0007669"/>
    <property type="project" value="UniProtKB-EC"/>
</dbReference>
<sequence>MKKSCLHKPLLTLLAGSLLSVTVLAQSKPGAPSKPHPANNPHSPMMLAGDWMPDHPHQIDFNKLPKVPSQHVIVNDVRLEKGVNQHNYLVHHNGKFWIMWSDGPGIEDRVGQRVKFATSKDGVSWTKPQFLTPVPPNSGKDSEHYGTRTDKGFRHIARGFWQRNGELLALYTVDEAAGFFGPSLELRAFRLNKSKETWEDAGVIYDNAINNFPPKKLPTGEWMMTRRTHDYVKTGVHFLIGGDKKINEWRSVPVTGSNADLTAEEPNWWVLPDNNLVALFRDNRKSGYLFRSFSADNGQTWSKPVQTDFPDAASKFSATRLKDGRYVLVSNPNPKKRDPLAISISDDGIVFTKMFYLIGGRHVDYPHVIEHDGNLLIAFAGHKETVEILKVRLSDLNNMKPVSQRN</sequence>
<evidence type="ECO:0000259" key="3">
    <source>
        <dbReference type="Pfam" id="PF13088"/>
    </source>
</evidence>
<organism evidence="4 5">
    <name type="scientific">Larkinella bovis</name>
    <dbReference type="NCBI Taxonomy" id="683041"/>
    <lineage>
        <taxon>Bacteria</taxon>
        <taxon>Pseudomonadati</taxon>
        <taxon>Bacteroidota</taxon>
        <taxon>Cytophagia</taxon>
        <taxon>Cytophagales</taxon>
        <taxon>Spirosomataceae</taxon>
        <taxon>Larkinella</taxon>
    </lineage>
</organism>
<evidence type="ECO:0000256" key="2">
    <source>
        <dbReference type="SAM" id="SignalP"/>
    </source>
</evidence>
<dbReference type="InterPro" id="IPR036278">
    <property type="entry name" value="Sialidase_sf"/>
</dbReference>
<protein>
    <submittedName>
        <fullName evidence="4">Exo-alpha-sialidase</fullName>
        <ecNumber evidence="4">3.2.1.18</ecNumber>
    </submittedName>
</protein>
<comment type="caution">
    <text evidence="4">The sequence shown here is derived from an EMBL/GenBank/DDBJ whole genome shotgun (WGS) entry which is preliminary data.</text>
</comment>
<reference evidence="5" key="1">
    <citation type="journal article" date="2019" name="Int. J. Syst. Evol. Microbiol.">
        <title>The Global Catalogue of Microorganisms (GCM) 10K type strain sequencing project: providing services to taxonomists for standard genome sequencing and annotation.</title>
        <authorList>
            <consortium name="The Broad Institute Genomics Platform"/>
            <consortium name="The Broad Institute Genome Sequencing Center for Infectious Disease"/>
            <person name="Wu L."/>
            <person name="Ma J."/>
        </authorList>
    </citation>
    <scope>NUCLEOTIDE SEQUENCE [LARGE SCALE GENOMIC DNA]</scope>
    <source>
        <strain evidence="5">CCUG 55250</strain>
    </source>
</reference>
<evidence type="ECO:0000256" key="1">
    <source>
        <dbReference type="SAM" id="MobiDB-lite"/>
    </source>
</evidence>
<feature type="domain" description="Sialidase" evidence="3">
    <location>
        <begin position="165"/>
        <end position="374"/>
    </location>
</feature>
<dbReference type="SUPFAM" id="SSF50939">
    <property type="entry name" value="Sialidases"/>
    <property type="match status" value="1"/>
</dbReference>
<keyword evidence="4" id="KW-0326">Glycosidase</keyword>
<keyword evidence="2" id="KW-0732">Signal</keyword>
<dbReference type="RefSeq" id="WP_379848664.1">
    <property type="nucleotide sequence ID" value="NZ_JBHSMA010000008.1"/>
</dbReference>
<gene>
    <name evidence="4" type="ORF">ACFPMF_20810</name>
</gene>
<feature type="signal peptide" evidence="2">
    <location>
        <begin position="1"/>
        <end position="25"/>
    </location>
</feature>
<keyword evidence="5" id="KW-1185">Reference proteome</keyword>
<keyword evidence="4" id="KW-0378">Hydrolase</keyword>
<dbReference type="Gene3D" id="2.120.10.10">
    <property type="match status" value="1"/>
</dbReference>
<dbReference type="InterPro" id="IPR011040">
    <property type="entry name" value="Sialidase"/>
</dbReference>
<evidence type="ECO:0000313" key="4">
    <source>
        <dbReference type="EMBL" id="MFC5411776.1"/>
    </source>
</evidence>
<dbReference type="EC" id="3.2.1.18" evidence="4"/>
<feature type="chain" id="PRO_5045378000" evidence="2">
    <location>
        <begin position="26"/>
        <end position="406"/>
    </location>
</feature>
<dbReference type="Proteomes" id="UP001596106">
    <property type="component" value="Unassembled WGS sequence"/>
</dbReference>